<gene>
    <name evidence="1" type="ORF">BDR25DRAFT_300907</name>
</gene>
<dbReference type="EMBL" id="MU003495">
    <property type="protein sequence ID" value="KAF2476110.1"/>
    <property type="molecule type" value="Genomic_DNA"/>
</dbReference>
<keyword evidence="2" id="KW-1185">Reference proteome</keyword>
<evidence type="ECO:0000313" key="1">
    <source>
        <dbReference type="EMBL" id="KAF2476110.1"/>
    </source>
</evidence>
<accession>A0ACB6RBL6</accession>
<evidence type="ECO:0000313" key="2">
    <source>
        <dbReference type="Proteomes" id="UP000799755"/>
    </source>
</evidence>
<comment type="caution">
    <text evidence="1">The sequence shown here is derived from an EMBL/GenBank/DDBJ whole genome shotgun (WGS) entry which is preliminary data.</text>
</comment>
<protein>
    <submittedName>
        <fullName evidence="1">Calcineurin-like phosphoesterase</fullName>
    </submittedName>
</protein>
<proteinExistence type="predicted"/>
<name>A0ACB6RBL6_9PLEO</name>
<dbReference type="Proteomes" id="UP000799755">
    <property type="component" value="Unassembled WGS sequence"/>
</dbReference>
<sequence>MKREHFLWLLSTTANVSAAPMLISGRENGDLFFSLDSKFRISVFEDLHFGEDEWTDWAPEQDRKTVQVINSILDKEHVDLAVLNGDLVTGENLYLENGTHYIDLMVAPLVNRSIPWASAYGNHDIDINSSSRALMEREKAIGRNLSHTNSMVKGKEAEVGTSNYYLPVYLSGRKSIELLLWFFDSKGGWAYQDRTSEGLKVPTADYVNEEVVKWFSETKKAIRDQEKRVIPSLAFVHIPVYATADFQDAGIDPKKEPGINEEVLGVQGNKCVNKGRDKNGNDEKDCHYAGGDTPFMKELVATEGLLAVFSGHDHRVDWCMKWTATKPLPHTDPSTGNDIHLCLGRHTGYGGYAGEIPRGARQILVRQQNLREKSVETWIRLEDGSVSGHVVLNTTYGQDSYTAEQTSHDGAWDDAKARG</sequence>
<organism evidence="1 2">
    <name type="scientific">Lindgomyces ingoldianus</name>
    <dbReference type="NCBI Taxonomy" id="673940"/>
    <lineage>
        <taxon>Eukaryota</taxon>
        <taxon>Fungi</taxon>
        <taxon>Dikarya</taxon>
        <taxon>Ascomycota</taxon>
        <taxon>Pezizomycotina</taxon>
        <taxon>Dothideomycetes</taxon>
        <taxon>Pleosporomycetidae</taxon>
        <taxon>Pleosporales</taxon>
        <taxon>Lindgomycetaceae</taxon>
        <taxon>Lindgomyces</taxon>
    </lineage>
</organism>
<reference evidence="1" key="1">
    <citation type="journal article" date="2020" name="Stud. Mycol.">
        <title>101 Dothideomycetes genomes: a test case for predicting lifestyles and emergence of pathogens.</title>
        <authorList>
            <person name="Haridas S."/>
            <person name="Albert R."/>
            <person name="Binder M."/>
            <person name="Bloem J."/>
            <person name="Labutti K."/>
            <person name="Salamov A."/>
            <person name="Andreopoulos B."/>
            <person name="Baker S."/>
            <person name="Barry K."/>
            <person name="Bills G."/>
            <person name="Bluhm B."/>
            <person name="Cannon C."/>
            <person name="Castanera R."/>
            <person name="Culley D."/>
            <person name="Daum C."/>
            <person name="Ezra D."/>
            <person name="Gonzalez J."/>
            <person name="Henrissat B."/>
            <person name="Kuo A."/>
            <person name="Liang C."/>
            <person name="Lipzen A."/>
            <person name="Lutzoni F."/>
            <person name="Magnuson J."/>
            <person name="Mondo S."/>
            <person name="Nolan M."/>
            <person name="Ohm R."/>
            <person name="Pangilinan J."/>
            <person name="Park H.-J."/>
            <person name="Ramirez L."/>
            <person name="Alfaro M."/>
            <person name="Sun H."/>
            <person name="Tritt A."/>
            <person name="Yoshinaga Y."/>
            <person name="Zwiers L.-H."/>
            <person name="Turgeon B."/>
            <person name="Goodwin S."/>
            <person name="Spatafora J."/>
            <person name="Crous P."/>
            <person name="Grigoriev I."/>
        </authorList>
    </citation>
    <scope>NUCLEOTIDE SEQUENCE</scope>
    <source>
        <strain evidence="1">ATCC 200398</strain>
    </source>
</reference>